<protein>
    <submittedName>
        <fullName evidence="2">Uncharacterized protein</fullName>
    </submittedName>
</protein>
<evidence type="ECO:0000313" key="3">
    <source>
        <dbReference type="Proteomes" id="UP000006859"/>
    </source>
</evidence>
<evidence type="ECO:0000256" key="1">
    <source>
        <dbReference type="SAM" id="MobiDB-lite"/>
    </source>
</evidence>
<dbReference type="EMBL" id="CP002038">
    <property type="protein sequence ID" value="ADN00258.1"/>
    <property type="molecule type" value="Genomic_DNA"/>
</dbReference>
<proteinExistence type="predicted"/>
<feature type="region of interest" description="Disordered" evidence="1">
    <location>
        <begin position="1"/>
        <end position="53"/>
    </location>
</feature>
<name>E0SIT0_DICD3</name>
<evidence type="ECO:0000313" key="2">
    <source>
        <dbReference type="EMBL" id="ADN00258.1"/>
    </source>
</evidence>
<dbReference type="HOGENOM" id="CLU_2355234_0_0_6"/>
<sequence>MEKCANGKKDRESGCVTRSDPYNAHPLTRQQRKRSAVSGRENEKKVVDSAGGKRSIRHLATAGCKPVAPLFNNQSDNLCGHSQDTSLKNYVKVLKSDNS</sequence>
<accession>E0SIT0</accession>
<dbReference type="Proteomes" id="UP000006859">
    <property type="component" value="Chromosome"/>
</dbReference>
<dbReference type="eggNOG" id="ENOG502ZU2A">
    <property type="taxonomic scope" value="Bacteria"/>
</dbReference>
<reference evidence="2 3" key="1">
    <citation type="journal article" date="2011" name="J. Bacteriol.">
        <title>Genome sequence of the plant-pathogenic bacterium Dickeya dadantii 3937.</title>
        <authorList>
            <person name="Glasner J.D."/>
            <person name="Yang C.H."/>
            <person name="Reverchon S."/>
            <person name="Hugouvieux-Cotte-Pattat N."/>
            <person name="Condemine G."/>
            <person name="Bohin J.P."/>
            <person name="Van Gijsegem F."/>
            <person name="Yang S."/>
            <person name="Franza T."/>
            <person name="Expert D."/>
            <person name="Plunkett G. III"/>
            <person name="San Francisco M.J."/>
            <person name="Charkowski A.O."/>
            <person name="Py B."/>
            <person name="Bell K."/>
            <person name="Rauscher L."/>
            <person name="Rodriguez-Palenzuela P."/>
            <person name="Toussaint A."/>
            <person name="Holeva M.C."/>
            <person name="He S.Y."/>
            <person name="Douet V."/>
            <person name="Boccara M."/>
            <person name="Blanco C."/>
            <person name="Toth I."/>
            <person name="Anderson B.D."/>
            <person name="Biehl B.S."/>
            <person name="Mau B."/>
            <person name="Flynn S.M."/>
            <person name="Barras F."/>
            <person name="Lindeberg M."/>
            <person name="Birch P.R."/>
            <person name="Tsuyumu S."/>
            <person name="Shi X."/>
            <person name="Hibbing M."/>
            <person name="Yap M.N."/>
            <person name="Carpentier M."/>
            <person name="Dassa E."/>
            <person name="Umehara M."/>
            <person name="Kim J.F."/>
            <person name="Rusch M."/>
            <person name="Soni P."/>
            <person name="Mayhew G.F."/>
            <person name="Fouts D.E."/>
            <person name="Gill S.R."/>
            <person name="Blattner F.R."/>
            <person name="Keen N.T."/>
            <person name="Perna N.T."/>
        </authorList>
    </citation>
    <scope>NUCLEOTIDE SEQUENCE [LARGE SCALE GENOMIC DNA]</scope>
    <source>
        <strain evidence="2 3">3937</strain>
    </source>
</reference>
<keyword evidence="3" id="KW-1185">Reference proteome</keyword>
<gene>
    <name evidence="2" type="ordered locus">Dda3937_04410</name>
</gene>
<dbReference type="AlphaFoldDB" id="E0SIT0"/>
<dbReference type="KEGG" id="ddd:Dda3937_04410"/>
<feature type="compositionally biased region" description="Basic and acidic residues" evidence="1">
    <location>
        <begin position="1"/>
        <end position="13"/>
    </location>
</feature>
<organism evidence="2 3">
    <name type="scientific">Dickeya dadantii (strain 3937)</name>
    <name type="common">Erwinia chrysanthemi (strain 3937)</name>
    <dbReference type="NCBI Taxonomy" id="198628"/>
    <lineage>
        <taxon>Bacteria</taxon>
        <taxon>Pseudomonadati</taxon>
        <taxon>Pseudomonadota</taxon>
        <taxon>Gammaproteobacteria</taxon>
        <taxon>Enterobacterales</taxon>
        <taxon>Pectobacteriaceae</taxon>
        <taxon>Dickeya</taxon>
    </lineage>
</organism>